<evidence type="ECO:0000313" key="2">
    <source>
        <dbReference type="EMBL" id="MDP0971632.1"/>
    </source>
</evidence>
<dbReference type="AlphaFoldDB" id="A0AAW8AK56"/>
<dbReference type="EMBL" id="JAUUIA010001009">
    <property type="protein sequence ID" value="MDP0971632.1"/>
    <property type="molecule type" value="Genomic_DNA"/>
</dbReference>
<sequence length="83" mass="9012">TLLLPERPGNRIADTLRNLLQNPQIGLLFIVPGWTDTFRVNGRALLTTDAALLAPCAVEGKVPKLGLLVDIEEAYTQCSKALL</sequence>
<dbReference type="InterPro" id="IPR012349">
    <property type="entry name" value="Split_barrel_FMN-bd"/>
</dbReference>
<feature type="non-terminal residue" evidence="2">
    <location>
        <position position="83"/>
    </location>
</feature>
<dbReference type="PANTHER" id="PTHR42815:SF2">
    <property type="entry name" value="FAD-BINDING, PUTATIVE (AFU_ORTHOLOGUE AFUA_6G07600)-RELATED"/>
    <property type="match status" value="1"/>
</dbReference>
<comment type="caution">
    <text evidence="2">The sequence shown here is derived from an EMBL/GenBank/DDBJ whole genome shotgun (WGS) entry which is preliminary data.</text>
</comment>
<name>A0AAW8AK56_KLEPN</name>
<organism evidence="2 3">
    <name type="scientific">Klebsiella pneumoniae</name>
    <dbReference type="NCBI Taxonomy" id="573"/>
    <lineage>
        <taxon>Bacteria</taxon>
        <taxon>Pseudomonadati</taxon>
        <taxon>Pseudomonadota</taxon>
        <taxon>Gammaproteobacteria</taxon>
        <taxon>Enterobacterales</taxon>
        <taxon>Enterobacteriaceae</taxon>
        <taxon>Klebsiella/Raoultella group</taxon>
        <taxon>Klebsiella</taxon>
        <taxon>Klebsiella pneumoniae complex</taxon>
    </lineage>
</organism>
<gene>
    <name evidence="2" type="ORF">Q6294_32330</name>
</gene>
<evidence type="ECO:0000313" key="3">
    <source>
        <dbReference type="Proteomes" id="UP001244490"/>
    </source>
</evidence>
<accession>A0AAW8AK56</accession>
<dbReference type="Gene3D" id="2.30.110.10">
    <property type="entry name" value="Electron Transport, Fmn-binding Protein, Chain A"/>
    <property type="match status" value="1"/>
</dbReference>
<proteinExistence type="predicted"/>
<feature type="domain" description="Pyridoxamine 5'-phosphate oxidase N-terminal" evidence="1">
    <location>
        <begin position="2"/>
        <end position="77"/>
    </location>
</feature>
<feature type="non-terminal residue" evidence="2">
    <location>
        <position position="1"/>
    </location>
</feature>
<protein>
    <submittedName>
        <fullName evidence="2">Pyridoxamine 5'-phosphate oxidase family protein</fullName>
    </submittedName>
</protein>
<dbReference type="SUPFAM" id="SSF50475">
    <property type="entry name" value="FMN-binding split barrel"/>
    <property type="match status" value="1"/>
</dbReference>
<dbReference type="PANTHER" id="PTHR42815">
    <property type="entry name" value="FAD-BINDING, PUTATIVE (AFU_ORTHOLOGUE AFUA_6G07600)-RELATED"/>
    <property type="match status" value="1"/>
</dbReference>
<dbReference type="Pfam" id="PF01243">
    <property type="entry name" value="PNPOx_N"/>
    <property type="match status" value="1"/>
</dbReference>
<dbReference type="InterPro" id="IPR011576">
    <property type="entry name" value="Pyridox_Oxase_N"/>
</dbReference>
<dbReference type="RefSeq" id="WP_305202666.1">
    <property type="nucleotide sequence ID" value="NZ_JAUUIA010001009.1"/>
</dbReference>
<dbReference type="Proteomes" id="UP001244490">
    <property type="component" value="Unassembled WGS sequence"/>
</dbReference>
<evidence type="ECO:0000259" key="1">
    <source>
        <dbReference type="Pfam" id="PF01243"/>
    </source>
</evidence>
<reference evidence="2" key="1">
    <citation type="submission" date="2023-07" db="EMBL/GenBank/DDBJ databases">
        <authorList>
            <person name="Peng Z."/>
        </authorList>
    </citation>
    <scope>NUCLEOTIDE SEQUENCE</scope>
    <source>
        <strain evidence="2">KP219</strain>
    </source>
</reference>